<evidence type="ECO:0000256" key="11">
    <source>
        <dbReference type="ARBA" id="ARBA00049399"/>
    </source>
</evidence>
<keyword evidence="14" id="KW-1185">Reference proteome</keyword>
<dbReference type="SUPFAM" id="SSF48576">
    <property type="entry name" value="Terpenoid synthases"/>
    <property type="match status" value="1"/>
</dbReference>
<dbReference type="RefSeq" id="WP_153791478.1">
    <property type="nucleotide sequence ID" value="NZ_CP045915.1"/>
</dbReference>
<protein>
    <recommendedName>
        <fullName evidence="4">Farnesyl diphosphate synthase</fullName>
        <ecNumber evidence="3">2.5.1.10</ecNumber>
    </recommendedName>
    <alternativeName>
        <fullName evidence="10">(2E,6E)-farnesyl diphosphate synthase</fullName>
    </alternativeName>
    <alternativeName>
        <fullName evidence="9">Geranyltranstransferase</fullName>
    </alternativeName>
</protein>
<keyword evidence="8" id="KW-0414">Isoprene biosynthesis</keyword>
<comment type="cofactor">
    <cofactor evidence="1">
        <name>Mg(2+)</name>
        <dbReference type="ChEBI" id="CHEBI:18420"/>
    </cofactor>
</comment>
<evidence type="ECO:0000256" key="2">
    <source>
        <dbReference type="ARBA" id="ARBA00006706"/>
    </source>
</evidence>
<dbReference type="GO" id="GO:0005737">
    <property type="term" value="C:cytoplasm"/>
    <property type="evidence" value="ECO:0007669"/>
    <property type="project" value="UniProtKB-ARBA"/>
</dbReference>
<dbReference type="KEGG" id="grc:GI584_12935"/>
<dbReference type="GO" id="GO:0046872">
    <property type="term" value="F:metal ion binding"/>
    <property type="evidence" value="ECO:0007669"/>
    <property type="project" value="UniProtKB-KW"/>
</dbReference>
<keyword evidence="5 12" id="KW-0808">Transferase</keyword>
<dbReference type="SFLD" id="SFLDS00005">
    <property type="entry name" value="Isoprenoid_Synthase_Type_I"/>
    <property type="match status" value="1"/>
</dbReference>
<dbReference type="CDD" id="cd00685">
    <property type="entry name" value="Trans_IPPS_HT"/>
    <property type="match status" value="1"/>
</dbReference>
<dbReference type="Pfam" id="PF00348">
    <property type="entry name" value="polyprenyl_synt"/>
    <property type="match status" value="1"/>
</dbReference>
<dbReference type="GO" id="GO:0004337">
    <property type="term" value="F:(2E,6E)-farnesyl diphosphate synthase activity"/>
    <property type="evidence" value="ECO:0007669"/>
    <property type="project" value="UniProtKB-EC"/>
</dbReference>
<evidence type="ECO:0000256" key="12">
    <source>
        <dbReference type="RuleBase" id="RU004466"/>
    </source>
</evidence>
<name>A0A5Q2TJK1_9BACI</name>
<evidence type="ECO:0000256" key="8">
    <source>
        <dbReference type="ARBA" id="ARBA00023229"/>
    </source>
</evidence>
<dbReference type="PANTHER" id="PTHR43281">
    <property type="entry name" value="FARNESYL DIPHOSPHATE SYNTHASE"/>
    <property type="match status" value="1"/>
</dbReference>
<proteinExistence type="inferred from homology"/>
<dbReference type="PROSITE" id="PS00444">
    <property type="entry name" value="POLYPRENYL_SYNTHASE_2"/>
    <property type="match status" value="1"/>
</dbReference>
<dbReference type="EMBL" id="CP045915">
    <property type="protein sequence ID" value="QGH34886.1"/>
    <property type="molecule type" value="Genomic_DNA"/>
</dbReference>
<evidence type="ECO:0000256" key="1">
    <source>
        <dbReference type="ARBA" id="ARBA00001946"/>
    </source>
</evidence>
<accession>A0A5Q2TJK1</accession>
<evidence type="ECO:0000256" key="10">
    <source>
        <dbReference type="ARBA" id="ARBA00032873"/>
    </source>
</evidence>
<organism evidence="13 14">
    <name type="scientific">Gracilibacillus salitolerans</name>
    <dbReference type="NCBI Taxonomy" id="2663022"/>
    <lineage>
        <taxon>Bacteria</taxon>
        <taxon>Bacillati</taxon>
        <taxon>Bacillota</taxon>
        <taxon>Bacilli</taxon>
        <taxon>Bacillales</taxon>
        <taxon>Bacillaceae</taxon>
        <taxon>Gracilibacillus</taxon>
    </lineage>
</organism>
<dbReference type="InterPro" id="IPR053378">
    <property type="entry name" value="Prenyl_diphosphate_synthase"/>
</dbReference>
<evidence type="ECO:0000313" key="13">
    <source>
        <dbReference type="EMBL" id="QGH34886.1"/>
    </source>
</evidence>
<keyword evidence="7" id="KW-0460">Magnesium</keyword>
<evidence type="ECO:0000256" key="4">
    <source>
        <dbReference type="ARBA" id="ARBA00015100"/>
    </source>
</evidence>
<dbReference type="PROSITE" id="PS00723">
    <property type="entry name" value="POLYPRENYL_SYNTHASE_1"/>
    <property type="match status" value="1"/>
</dbReference>
<evidence type="ECO:0000256" key="9">
    <source>
        <dbReference type="ARBA" id="ARBA00032380"/>
    </source>
</evidence>
<dbReference type="FunFam" id="1.10.600.10:FF:000001">
    <property type="entry name" value="Geranylgeranyl diphosphate synthase"/>
    <property type="match status" value="1"/>
</dbReference>
<evidence type="ECO:0000256" key="5">
    <source>
        <dbReference type="ARBA" id="ARBA00022679"/>
    </source>
</evidence>
<dbReference type="Gene3D" id="1.10.600.10">
    <property type="entry name" value="Farnesyl Diphosphate Synthase"/>
    <property type="match status" value="1"/>
</dbReference>
<dbReference type="InterPro" id="IPR000092">
    <property type="entry name" value="Polyprenyl_synt"/>
</dbReference>
<dbReference type="InterPro" id="IPR008949">
    <property type="entry name" value="Isoprenoid_synthase_dom_sf"/>
</dbReference>
<comment type="similarity">
    <text evidence="2 12">Belongs to the FPP/GGPP synthase family.</text>
</comment>
<evidence type="ECO:0000256" key="3">
    <source>
        <dbReference type="ARBA" id="ARBA00012439"/>
    </source>
</evidence>
<comment type="catalytic activity">
    <reaction evidence="11">
        <text>isopentenyl diphosphate + (2E)-geranyl diphosphate = (2E,6E)-farnesyl diphosphate + diphosphate</text>
        <dbReference type="Rhea" id="RHEA:19361"/>
        <dbReference type="ChEBI" id="CHEBI:33019"/>
        <dbReference type="ChEBI" id="CHEBI:58057"/>
        <dbReference type="ChEBI" id="CHEBI:128769"/>
        <dbReference type="ChEBI" id="CHEBI:175763"/>
        <dbReference type="EC" id="2.5.1.10"/>
    </reaction>
</comment>
<dbReference type="AlphaFoldDB" id="A0A5Q2TJK1"/>
<dbReference type="EC" id="2.5.1.10" evidence="3"/>
<dbReference type="PANTHER" id="PTHR43281:SF1">
    <property type="entry name" value="FARNESYL DIPHOSPHATE SYNTHASE"/>
    <property type="match status" value="1"/>
</dbReference>
<reference evidence="13 14" key="1">
    <citation type="submission" date="2019-11" db="EMBL/GenBank/DDBJ databases">
        <title>Gracilibacillus salitolerans sp. nov., a moderate halophile isolated from a saline soil in northwest China.</title>
        <authorList>
            <person name="Gan L."/>
        </authorList>
    </citation>
    <scope>NUCLEOTIDE SEQUENCE [LARGE SCALE GENOMIC DNA]</scope>
    <source>
        <strain evidence="13 14">SCU50</strain>
    </source>
</reference>
<dbReference type="SFLD" id="SFLDG01017">
    <property type="entry name" value="Polyprenyl_Transferase_Like"/>
    <property type="match status" value="1"/>
</dbReference>
<sequence length="294" mass="32744">MDQSLQNLLDKEQQQLNTALTSYISELDMPNRLRESVLYSIQAGGKRLRPLLMKLTCQGLGGDPQKVYPAAVALEMIHTYSLIHDDLPSMDDDMYRRGQLTNHKKYDEATAILAGDGLLTNSFHVITTTDLYTDQEKVNIVAKLSKASGLEGMVAGQYLDMEAENQTISISKLERIHHLKTGRLISFAVEIGGLLAGVSSERMEILKNYGDYLGIIFQIQDDILDIEGDQTLIGKRVGSDIDNEKSTYPSILGLEGAKQYKTKYVNEAVRCLKEVGLANTDLALISHYLSERNQ</sequence>
<evidence type="ECO:0000313" key="14">
    <source>
        <dbReference type="Proteomes" id="UP000339690"/>
    </source>
</evidence>
<evidence type="ECO:0000256" key="6">
    <source>
        <dbReference type="ARBA" id="ARBA00022723"/>
    </source>
</evidence>
<dbReference type="InterPro" id="IPR033749">
    <property type="entry name" value="Polyprenyl_synt_CS"/>
</dbReference>
<dbReference type="NCBIfam" id="NF045485">
    <property type="entry name" value="FPPsyn"/>
    <property type="match status" value="1"/>
</dbReference>
<dbReference type="Proteomes" id="UP000339690">
    <property type="component" value="Chromosome"/>
</dbReference>
<evidence type="ECO:0000256" key="7">
    <source>
        <dbReference type="ARBA" id="ARBA00022842"/>
    </source>
</evidence>
<dbReference type="GO" id="GO:0016114">
    <property type="term" value="P:terpenoid biosynthetic process"/>
    <property type="evidence" value="ECO:0007669"/>
    <property type="project" value="UniProtKB-ARBA"/>
</dbReference>
<keyword evidence="6" id="KW-0479">Metal-binding</keyword>
<gene>
    <name evidence="13" type="ORF">GI584_12935</name>
</gene>